<gene>
    <name evidence="2" type="ORF">ACFQ4R_03395</name>
</gene>
<keyword evidence="3" id="KW-1185">Reference proteome</keyword>
<dbReference type="Pfam" id="PF06912">
    <property type="entry name" value="DUF1275"/>
    <property type="match status" value="1"/>
</dbReference>
<feature type="transmembrane region" description="Helical" evidence="1">
    <location>
        <begin position="12"/>
        <end position="31"/>
    </location>
</feature>
<keyword evidence="1" id="KW-0472">Membrane</keyword>
<keyword evidence="1" id="KW-1133">Transmembrane helix</keyword>
<dbReference type="EMBL" id="JBHTOH010000021">
    <property type="protein sequence ID" value="MFD1410660.1"/>
    <property type="molecule type" value="Genomic_DNA"/>
</dbReference>
<name>A0ABW4BM38_9LACO</name>
<feature type="transmembrane region" description="Helical" evidence="1">
    <location>
        <begin position="117"/>
        <end position="134"/>
    </location>
</feature>
<feature type="transmembrane region" description="Helical" evidence="1">
    <location>
        <begin position="60"/>
        <end position="80"/>
    </location>
</feature>
<comment type="caution">
    <text evidence="2">The sequence shown here is derived from an EMBL/GenBank/DDBJ whole genome shotgun (WGS) entry which is preliminary data.</text>
</comment>
<dbReference type="RefSeq" id="WP_164509286.1">
    <property type="nucleotide sequence ID" value="NZ_JBHTOH010000021.1"/>
</dbReference>
<sequence>MPKRHDPIHERLLIGFLLTLAGGALDAYTYLNHGQVFAGLQTGNVILLTLHLANGNWPLVGHYLMPILAFAIGIFATVSIEHYFQKNRQFQWQQIVLILEIIGLIAVALLNNHWQDLWITCLISIVAALQYQTFRRIKGRPFTTIMATGNIRNIAVFLWLALLKREPQKLHQAGESLLIVLAFMLGALISGLLTPLWHQLTVLFIVLDLIIILGLLQWATHRGLQ</sequence>
<accession>A0ABW4BM38</accession>
<feature type="transmembrane region" description="Helical" evidence="1">
    <location>
        <begin position="174"/>
        <end position="193"/>
    </location>
</feature>
<evidence type="ECO:0000313" key="3">
    <source>
        <dbReference type="Proteomes" id="UP001597191"/>
    </source>
</evidence>
<evidence type="ECO:0000256" key="1">
    <source>
        <dbReference type="SAM" id="Phobius"/>
    </source>
</evidence>
<organism evidence="2 3">
    <name type="scientific">Lapidilactobacillus gannanensis</name>
    <dbReference type="NCBI Taxonomy" id="2486002"/>
    <lineage>
        <taxon>Bacteria</taxon>
        <taxon>Bacillati</taxon>
        <taxon>Bacillota</taxon>
        <taxon>Bacilli</taxon>
        <taxon>Lactobacillales</taxon>
        <taxon>Lactobacillaceae</taxon>
        <taxon>Lapidilactobacillus</taxon>
    </lineage>
</organism>
<dbReference type="PANTHER" id="PTHR37314">
    <property type="entry name" value="SLR0142 PROTEIN"/>
    <property type="match status" value="1"/>
</dbReference>
<feature type="transmembrane region" description="Helical" evidence="1">
    <location>
        <begin position="92"/>
        <end position="111"/>
    </location>
</feature>
<dbReference type="Proteomes" id="UP001597191">
    <property type="component" value="Unassembled WGS sequence"/>
</dbReference>
<dbReference type="InterPro" id="IPR010699">
    <property type="entry name" value="DUF1275"/>
</dbReference>
<reference evidence="3" key="1">
    <citation type="journal article" date="2019" name="Int. J. Syst. Evol. Microbiol.">
        <title>The Global Catalogue of Microorganisms (GCM) 10K type strain sequencing project: providing services to taxonomists for standard genome sequencing and annotation.</title>
        <authorList>
            <consortium name="The Broad Institute Genomics Platform"/>
            <consortium name="The Broad Institute Genome Sequencing Center for Infectious Disease"/>
            <person name="Wu L."/>
            <person name="Ma J."/>
        </authorList>
    </citation>
    <scope>NUCLEOTIDE SEQUENCE [LARGE SCALE GENOMIC DNA]</scope>
    <source>
        <strain evidence="3">CCM 8937</strain>
    </source>
</reference>
<feature type="transmembrane region" description="Helical" evidence="1">
    <location>
        <begin position="141"/>
        <end position="162"/>
    </location>
</feature>
<protein>
    <submittedName>
        <fullName evidence="2">YoaK family protein</fullName>
    </submittedName>
</protein>
<feature type="transmembrane region" description="Helical" evidence="1">
    <location>
        <begin position="200"/>
        <end position="219"/>
    </location>
</feature>
<evidence type="ECO:0000313" key="2">
    <source>
        <dbReference type="EMBL" id="MFD1410660.1"/>
    </source>
</evidence>
<proteinExistence type="predicted"/>
<keyword evidence="1" id="KW-0812">Transmembrane</keyword>
<dbReference type="PANTHER" id="PTHR37314:SF4">
    <property type="entry name" value="UPF0700 TRANSMEMBRANE PROTEIN YOAK"/>
    <property type="match status" value="1"/>
</dbReference>